<dbReference type="InterPro" id="IPR000150">
    <property type="entry name" value="Cof"/>
</dbReference>
<dbReference type="EMBL" id="FLUN01000001">
    <property type="protein sequence ID" value="SBW10882.1"/>
    <property type="molecule type" value="Genomic_DNA"/>
</dbReference>
<gene>
    <name evidence="1" type="ORF">KL86CLO1_13091</name>
</gene>
<reference evidence="1" key="1">
    <citation type="submission" date="2016-04" db="EMBL/GenBank/DDBJ databases">
        <authorList>
            <person name="Evans L.H."/>
            <person name="Alamgir A."/>
            <person name="Owens N."/>
            <person name="Weber N.D."/>
            <person name="Virtaneva K."/>
            <person name="Barbian K."/>
            <person name="Babar A."/>
            <person name="Rosenke K."/>
        </authorList>
    </citation>
    <scope>NUCLEOTIDE SEQUENCE</scope>
    <source>
        <strain evidence="1">86</strain>
    </source>
</reference>
<dbReference type="SFLD" id="SFLDG01140">
    <property type="entry name" value="C2.B:_Phosphomannomutase_and_P"/>
    <property type="match status" value="1"/>
</dbReference>
<dbReference type="Gene3D" id="3.30.1240.10">
    <property type="match status" value="1"/>
</dbReference>
<dbReference type="NCBIfam" id="TIGR01484">
    <property type="entry name" value="HAD-SF-IIB"/>
    <property type="match status" value="1"/>
</dbReference>
<accession>A0A212KGW6</accession>
<dbReference type="InterPro" id="IPR023214">
    <property type="entry name" value="HAD_sf"/>
</dbReference>
<name>A0A212KGW6_9FIRM</name>
<dbReference type="InterPro" id="IPR006379">
    <property type="entry name" value="HAD-SF_hydro_IIB"/>
</dbReference>
<dbReference type="AlphaFoldDB" id="A0A212KGW6"/>
<evidence type="ECO:0000313" key="1">
    <source>
        <dbReference type="EMBL" id="SBW10882.1"/>
    </source>
</evidence>
<protein>
    <submittedName>
        <fullName evidence="1">HAD-superfamily hydrolase</fullName>
    </submittedName>
</protein>
<proteinExistence type="predicted"/>
<dbReference type="GO" id="GO:0005829">
    <property type="term" value="C:cytosol"/>
    <property type="evidence" value="ECO:0007669"/>
    <property type="project" value="TreeGrafter"/>
</dbReference>
<dbReference type="SUPFAM" id="SSF56784">
    <property type="entry name" value="HAD-like"/>
    <property type="match status" value="1"/>
</dbReference>
<dbReference type="PANTHER" id="PTHR10000:SF25">
    <property type="entry name" value="PHOSPHATASE YKRA-RELATED"/>
    <property type="match status" value="1"/>
</dbReference>
<organism evidence="1">
    <name type="scientific">uncultured Eubacteriales bacterium</name>
    <dbReference type="NCBI Taxonomy" id="172733"/>
    <lineage>
        <taxon>Bacteria</taxon>
        <taxon>Bacillati</taxon>
        <taxon>Bacillota</taxon>
        <taxon>Clostridia</taxon>
        <taxon>Eubacteriales</taxon>
        <taxon>environmental samples</taxon>
    </lineage>
</organism>
<keyword evidence="1" id="KW-0378">Hydrolase</keyword>
<dbReference type="PROSITE" id="PS01228">
    <property type="entry name" value="COF_1"/>
    <property type="match status" value="1"/>
</dbReference>
<dbReference type="PANTHER" id="PTHR10000">
    <property type="entry name" value="PHOSPHOSERINE PHOSPHATASE"/>
    <property type="match status" value="1"/>
</dbReference>
<dbReference type="InterPro" id="IPR036412">
    <property type="entry name" value="HAD-like_sf"/>
</dbReference>
<dbReference type="Gene3D" id="3.40.50.1000">
    <property type="entry name" value="HAD superfamily/HAD-like"/>
    <property type="match status" value="1"/>
</dbReference>
<dbReference type="Pfam" id="PF08282">
    <property type="entry name" value="Hydrolase_3"/>
    <property type="match status" value="1"/>
</dbReference>
<sequence length="270" mass="29636">MKVIFLDVDGTLVNYEGKVPESAVRAVRECQKKGNRVYLTTGRSKAEIYPSLWDIGLDGMIGGNGMYIEERGEVLLDLAMKKEDVVRAVDWMHKNSLGFYLESKNGLFASENLLSKACGLFGGDTEENRQRLRAIMPDMIYGGELYRDDVAKISFYLDPDLLEEARAEFGGTLKVGSWSASGQRQEFGEFALAGMDKVNAIKALLDHLGVDRADTLAFGDAENDIQMVEFCNTGVAMGNAEEGLKAVADHVAAHIDADGLWNAFAKYGLV</sequence>
<dbReference type="GO" id="GO:0000287">
    <property type="term" value="F:magnesium ion binding"/>
    <property type="evidence" value="ECO:0007669"/>
    <property type="project" value="TreeGrafter"/>
</dbReference>
<dbReference type="GO" id="GO:0016791">
    <property type="term" value="F:phosphatase activity"/>
    <property type="evidence" value="ECO:0007669"/>
    <property type="project" value="TreeGrafter"/>
</dbReference>
<dbReference type="SFLD" id="SFLDS00003">
    <property type="entry name" value="Haloacid_Dehalogenase"/>
    <property type="match status" value="1"/>
</dbReference>
<dbReference type="NCBIfam" id="TIGR00099">
    <property type="entry name" value="Cof-subfamily"/>
    <property type="match status" value="1"/>
</dbReference>